<accession>A0A1G7Z558</accession>
<protein>
    <recommendedName>
        <fullName evidence="6">Outer membrane lipoprotein carrier protein LolA</fullName>
    </recommendedName>
</protein>
<evidence type="ECO:0000313" key="4">
    <source>
        <dbReference type="Proteomes" id="UP000198779"/>
    </source>
</evidence>
<accession>A0A1H0IYD1</accession>
<dbReference type="EMBL" id="FNCQ01000015">
    <property type="protein sequence ID" value="SDH03290.1"/>
    <property type="molecule type" value="Genomic_DNA"/>
</dbReference>
<evidence type="ECO:0000256" key="1">
    <source>
        <dbReference type="SAM" id="SignalP"/>
    </source>
</evidence>
<evidence type="ECO:0000313" key="5">
    <source>
        <dbReference type="Proteomes" id="UP000199134"/>
    </source>
</evidence>
<feature type="signal peptide" evidence="1">
    <location>
        <begin position="1"/>
        <end position="39"/>
    </location>
</feature>
<evidence type="ECO:0000313" key="3">
    <source>
        <dbReference type="EMBL" id="SDO36475.1"/>
    </source>
</evidence>
<dbReference type="Proteomes" id="UP000199134">
    <property type="component" value="Unassembled WGS sequence"/>
</dbReference>
<reference evidence="3 4" key="2">
    <citation type="submission" date="2016-10" db="EMBL/GenBank/DDBJ databases">
        <authorList>
            <person name="Varghese N."/>
            <person name="Submissions S."/>
        </authorList>
    </citation>
    <scope>NUCLEOTIDE SEQUENCE</scope>
    <source>
        <strain evidence="3">BP1-145</strain>
        <strain evidence="4">BP1-148</strain>
    </source>
</reference>
<dbReference type="EMBL" id="FNIW01000017">
    <property type="protein sequence ID" value="SDO36475.1"/>
    <property type="molecule type" value="Genomic_DNA"/>
</dbReference>
<sequence>MKGIRVLYLDAPFFSEHKSFMKKFFFLFSLMICTLQVVAATPQDTPNKARQEFEKIYNMVFGPQGSTLRYDVNIIGIYKTHGTIWYKGKKQCFSDERVNTWNDGVTAYMVFKKKKTIEIHDANSDKKDKYSGKFKFSLDDFRYSMKNSGEDIIFTLKQQKGAKGTVKEVRAQVDAKTYTPKSLKLKVAFFWVKIKISNFRSGGVPDAQFVFPADRYKEGYKYVDKRND</sequence>
<organism evidence="3 5">
    <name type="scientific">Prevotella communis</name>
    <dbReference type="NCBI Taxonomy" id="2913614"/>
    <lineage>
        <taxon>Bacteria</taxon>
        <taxon>Pseudomonadati</taxon>
        <taxon>Bacteroidota</taxon>
        <taxon>Bacteroidia</taxon>
        <taxon>Bacteroidales</taxon>
        <taxon>Prevotellaceae</taxon>
        <taxon>Prevotella</taxon>
    </lineage>
</organism>
<dbReference type="STRING" id="645274.SAMN04487901_11529"/>
<reference evidence="2 5" key="1">
    <citation type="submission" date="2016-10" db="EMBL/GenBank/DDBJ databases">
        <authorList>
            <person name="de Groot N.N."/>
        </authorList>
    </citation>
    <scope>NUCLEOTIDE SEQUENCE [LARGE SCALE GENOMIC DNA]</scope>
    <source>
        <strain evidence="5">BP1-145</strain>
        <strain evidence="2">BP1-148</strain>
    </source>
</reference>
<feature type="chain" id="PRO_5041121886" description="Outer membrane lipoprotein carrier protein LolA" evidence="1">
    <location>
        <begin position="40"/>
        <end position="228"/>
    </location>
</feature>
<name>A0A1H0IYD1_9BACT</name>
<evidence type="ECO:0000313" key="2">
    <source>
        <dbReference type="EMBL" id="SDH03290.1"/>
    </source>
</evidence>
<gene>
    <name evidence="3" type="ORF">SAMN04487900_11741</name>
    <name evidence="2" type="ORF">SAMN04487901_11529</name>
</gene>
<dbReference type="Gene3D" id="2.50.20.10">
    <property type="entry name" value="Lipoprotein localisation LolA/LolB/LppX"/>
    <property type="match status" value="1"/>
</dbReference>
<proteinExistence type="predicted"/>
<dbReference type="AlphaFoldDB" id="A0A1H0IYD1"/>
<dbReference type="Proteomes" id="UP000198779">
    <property type="component" value="Unassembled WGS sequence"/>
</dbReference>
<keyword evidence="1" id="KW-0732">Signal</keyword>
<keyword evidence="4" id="KW-1185">Reference proteome</keyword>
<evidence type="ECO:0008006" key="6">
    <source>
        <dbReference type="Google" id="ProtNLM"/>
    </source>
</evidence>